<dbReference type="Proteomes" id="UP000321085">
    <property type="component" value="Unassembled WGS sequence"/>
</dbReference>
<evidence type="ECO:0000313" key="2">
    <source>
        <dbReference type="EMBL" id="GEO13478.1"/>
    </source>
</evidence>
<name>A0A512BNE8_9HYPH</name>
<evidence type="ECO:0000256" key="1">
    <source>
        <dbReference type="SAM" id="MobiDB-lite"/>
    </source>
</evidence>
<comment type="caution">
    <text evidence="2">The sequence shown here is derived from an EMBL/GenBank/DDBJ whole genome shotgun (WGS) entry which is preliminary data.</text>
</comment>
<organism evidence="2 3">
    <name type="scientific">Microvirga aerophila</name>
    <dbReference type="NCBI Taxonomy" id="670291"/>
    <lineage>
        <taxon>Bacteria</taxon>
        <taxon>Pseudomonadati</taxon>
        <taxon>Pseudomonadota</taxon>
        <taxon>Alphaproteobacteria</taxon>
        <taxon>Hyphomicrobiales</taxon>
        <taxon>Methylobacteriaceae</taxon>
        <taxon>Microvirga</taxon>
    </lineage>
</organism>
<sequence length="115" mass="13070">MNTHCYSVGERVLYTRQRISHLSWKAPYTVTRCLASDQMEPQYEIRSAHGAYQRLASEHELTRMAVPAQAFHPAEALSPLDFFSPNEAANNNLLPAAGLPRRAWHKNERPSSRHG</sequence>
<protein>
    <submittedName>
        <fullName evidence="2">Uncharacterized protein</fullName>
    </submittedName>
</protein>
<dbReference type="EMBL" id="BJYU01000011">
    <property type="protein sequence ID" value="GEO13478.1"/>
    <property type="molecule type" value="Genomic_DNA"/>
</dbReference>
<dbReference type="AlphaFoldDB" id="A0A512BNE8"/>
<feature type="compositionally biased region" description="Basic and acidic residues" evidence="1">
    <location>
        <begin position="105"/>
        <end position="115"/>
    </location>
</feature>
<reference evidence="2 3" key="1">
    <citation type="submission" date="2019-07" db="EMBL/GenBank/DDBJ databases">
        <title>Whole genome shotgun sequence of Microvirga aerophila NBRC 106136.</title>
        <authorList>
            <person name="Hosoyama A."/>
            <person name="Uohara A."/>
            <person name="Ohji S."/>
            <person name="Ichikawa N."/>
        </authorList>
    </citation>
    <scope>NUCLEOTIDE SEQUENCE [LARGE SCALE GENOMIC DNA]</scope>
    <source>
        <strain evidence="2 3">NBRC 106136</strain>
    </source>
</reference>
<dbReference type="RefSeq" id="WP_147021693.1">
    <property type="nucleotide sequence ID" value="NZ_BJYU01000011.1"/>
</dbReference>
<feature type="region of interest" description="Disordered" evidence="1">
    <location>
        <begin position="93"/>
        <end position="115"/>
    </location>
</feature>
<gene>
    <name evidence="2" type="ORF">MAE02_11740</name>
</gene>
<keyword evidence="3" id="KW-1185">Reference proteome</keyword>
<accession>A0A512BNE8</accession>
<proteinExistence type="predicted"/>
<evidence type="ECO:0000313" key="3">
    <source>
        <dbReference type="Proteomes" id="UP000321085"/>
    </source>
</evidence>